<dbReference type="AlphaFoldDB" id="A0A409XEH7"/>
<dbReference type="InterPro" id="IPR024826">
    <property type="entry name" value="DNA_pol_delta/II_ssu"/>
</dbReference>
<evidence type="ECO:0000256" key="8">
    <source>
        <dbReference type="ARBA" id="ARBA00023242"/>
    </source>
</evidence>
<dbReference type="Pfam" id="PF18018">
    <property type="entry name" value="DNA_pol_D_N"/>
    <property type="match status" value="1"/>
</dbReference>
<dbReference type="GO" id="GO:0003677">
    <property type="term" value="F:DNA binding"/>
    <property type="evidence" value="ECO:0007669"/>
    <property type="project" value="InterPro"/>
</dbReference>
<dbReference type="GO" id="GO:0043625">
    <property type="term" value="C:delta DNA polymerase complex"/>
    <property type="evidence" value="ECO:0007669"/>
    <property type="project" value="TreeGrafter"/>
</dbReference>
<dbReference type="FunCoup" id="A0A409XEH7">
    <property type="interactions" value="347"/>
</dbReference>
<accession>A0A409XEH7</accession>
<evidence type="ECO:0000256" key="10">
    <source>
        <dbReference type="SAM" id="MobiDB-lite"/>
    </source>
</evidence>
<proteinExistence type="inferred from homology"/>
<comment type="caution">
    <text evidence="13">The sequence shown here is derived from an EMBL/GenBank/DDBJ whole genome shotgun (WGS) entry which is preliminary data.</text>
</comment>
<gene>
    <name evidence="13" type="ORF">CVT25_006496</name>
</gene>
<evidence type="ECO:0000259" key="11">
    <source>
        <dbReference type="Pfam" id="PF04042"/>
    </source>
</evidence>
<dbReference type="InParanoid" id="A0A409XEH7"/>
<keyword evidence="5" id="KW-0548">Nucleotidyltransferase</keyword>
<evidence type="ECO:0000259" key="12">
    <source>
        <dbReference type="Pfam" id="PF18018"/>
    </source>
</evidence>
<feature type="domain" description="DNA polymerase delta subunit OB-fold" evidence="12">
    <location>
        <begin position="44"/>
        <end position="176"/>
    </location>
</feature>
<keyword evidence="14" id="KW-1185">Reference proteome</keyword>
<feature type="region of interest" description="Disordered" evidence="10">
    <location>
        <begin position="183"/>
        <end position="211"/>
    </location>
</feature>
<evidence type="ECO:0000256" key="4">
    <source>
        <dbReference type="ARBA" id="ARBA00022679"/>
    </source>
</evidence>
<dbReference type="Pfam" id="PF04042">
    <property type="entry name" value="DNA_pol_E_B"/>
    <property type="match status" value="1"/>
</dbReference>
<feature type="domain" description="DNA polymerase alpha/delta/epsilon subunit B" evidence="11">
    <location>
        <begin position="217"/>
        <end position="456"/>
    </location>
</feature>
<evidence type="ECO:0000256" key="6">
    <source>
        <dbReference type="ARBA" id="ARBA00022705"/>
    </source>
</evidence>
<evidence type="ECO:0000256" key="1">
    <source>
        <dbReference type="ARBA" id="ARBA00004123"/>
    </source>
</evidence>
<keyword evidence="7" id="KW-0239">DNA-directed DNA polymerase</keyword>
<keyword evidence="6" id="KW-0235">DNA replication</keyword>
<name>A0A409XEH7_PSICY</name>
<dbReference type="PANTHER" id="PTHR10416">
    <property type="entry name" value="DNA POLYMERASE DELTA SUBUNIT 2"/>
    <property type="match status" value="1"/>
</dbReference>
<dbReference type="STRING" id="93625.A0A409XEH7"/>
<dbReference type="Gene3D" id="3.60.21.50">
    <property type="match status" value="1"/>
</dbReference>
<dbReference type="GO" id="GO:0006273">
    <property type="term" value="P:lagging strand elongation"/>
    <property type="evidence" value="ECO:0007669"/>
    <property type="project" value="UniProtKB-ARBA"/>
</dbReference>
<dbReference type="EC" id="2.7.7.7" evidence="3"/>
<dbReference type="Proteomes" id="UP000283269">
    <property type="component" value="Unassembled WGS sequence"/>
</dbReference>
<organism evidence="13 14">
    <name type="scientific">Psilocybe cyanescens</name>
    <dbReference type="NCBI Taxonomy" id="93625"/>
    <lineage>
        <taxon>Eukaryota</taxon>
        <taxon>Fungi</taxon>
        <taxon>Dikarya</taxon>
        <taxon>Basidiomycota</taxon>
        <taxon>Agaricomycotina</taxon>
        <taxon>Agaricomycetes</taxon>
        <taxon>Agaricomycetidae</taxon>
        <taxon>Agaricales</taxon>
        <taxon>Agaricineae</taxon>
        <taxon>Strophariaceae</taxon>
        <taxon>Psilocybe</taxon>
    </lineage>
</organism>
<sequence length="549" mass="59889">MSLYSSIEVPAAAALSRTSTYIHTPDPKTPSFIIDSTRKSYRHQYSNIYFIRLRLLREAVETRALRRWGGIAGNPVLVPRALEVEKGKLCYVIGTVYMDMPLKPNVMIDIARDQSIPPLPQPEKFFSANDSVMLEDESGRIKLVGDCVKDALLVTGVIIGALGMETPSGEFEVIDICYPEMAPQTRHDDEPSQDEKMDVDEQEGPADSKSSDEWIGVISGLEIGSASPADAQIQMLVEYLTGEGGCFEDQVSASQISRLIIAGDSLLSLGSIPGEKETLLSAADRKAQRYGYDAATFSPRPVIELSSSLHDLASCLPINILPGESDPSGTIMPQQPFPRAMFGDASRYPTLTCETNPTYLTIASNPESGPTSPKLSRPPIKRKVLINSGQPLNDIFKYLSSPPNTRLSVLASTLRWRHMAPTAPDTLWCHPYFAEDPFVITETPDIYIVGGQKKFGTKLATDQHPSSRKGKGQSPARCRIILVPSFAQTGKLVLVNLRTLAVKCVNFSMYGMTAGGKPEIKEEPSDAPSPITAEPEPSAPNSSMDYGFD</sequence>
<keyword evidence="8" id="KW-0539">Nucleus</keyword>
<dbReference type="InterPro" id="IPR007185">
    <property type="entry name" value="DNA_pol_a/d/e_bsu"/>
</dbReference>
<evidence type="ECO:0000256" key="3">
    <source>
        <dbReference type="ARBA" id="ARBA00012417"/>
    </source>
</evidence>
<feature type="region of interest" description="Disordered" evidence="10">
    <location>
        <begin position="515"/>
        <end position="549"/>
    </location>
</feature>
<feature type="compositionally biased region" description="Basic and acidic residues" evidence="10">
    <location>
        <begin position="185"/>
        <end position="196"/>
    </location>
</feature>
<dbReference type="PANTHER" id="PTHR10416:SF0">
    <property type="entry name" value="DNA POLYMERASE DELTA SUBUNIT 2"/>
    <property type="match status" value="1"/>
</dbReference>
<reference evidence="13 14" key="1">
    <citation type="journal article" date="2018" name="Evol. Lett.">
        <title>Horizontal gene cluster transfer increased hallucinogenic mushroom diversity.</title>
        <authorList>
            <person name="Reynolds H.T."/>
            <person name="Vijayakumar V."/>
            <person name="Gluck-Thaler E."/>
            <person name="Korotkin H.B."/>
            <person name="Matheny P.B."/>
            <person name="Slot J.C."/>
        </authorList>
    </citation>
    <scope>NUCLEOTIDE SEQUENCE [LARGE SCALE GENOMIC DNA]</scope>
    <source>
        <strain evidence="13 14">2631</strain>
    </source>
</reference>
<evidence type="ECO:0000256" key="9">
    <source>
        <dbReference type="ARBA" id="ARBA00049244"/>
    </source>
</evidence>
<dbReference type="EMBL" id="NHYD01001946">
    <property type="protein sequence ID" value="PPQ89124.1"/>
    <property type="molecule type" value="Genomic_DNA"/>
</dbReference>
<comment type="similarity">
    <text evidence="2">Belongs to the DNA polymerase delta/II small subunit family.</text>
</comment>
<dbReference type="GO" id="GO:0006281">
    <property type="term" value="P:DNA repair"/>
    <property type="evidence" value="ECO:0007669"/>
    <property type="project" value="UniProtKB-ARBA"/>
</dbReference>
<feature type="compositionally biased region" description="Polar residues" evidence="10">
    <location>
        <begin position="539"/>
        <end position="549"/>
    </location>
</feature>
<dbReference type="GO" id="GO:0003887">
    <property type="term" value="F:DNA-directed DNA polymerase activity"/>
    <property type="evidence" value="ECO:0007669"/>
    <property type="project" value="UniProtKB-KW"/>
</dbReference>
<dbReference type="Gene3D" id="2.40.50.430">
    <property type="match status" value="1"/>
</dbReference>
<evidence type="ECO:0000256" key="5">
    <source>
        <dbReference type="ARBA" id="ARBA00022695"/>
    </source>
</evidence>
<protein>
    <recommendedName>
        <fullName evidence="3">DNA-directed DNA polymerase</fullName>
        <ecNumber evidence="3">2.7.7.7</ecNumber>
    </recommendedName>
</protein>
<dbReference type="FunFam" id="2.40.50.430:FF:000002">
    <property type="entry name" value="DNA polymerase delta subunit"/>
    <property type="match status" value="1"/>
</dbReference>
<dbReference type="OrthoDB" id="3763at2759"/>
<evidence type="ECO:0000313" key="14">
    <source>
        <dbReference type="Proteomes" id="UP000283269"/>
    </source>
</evidence>
<comment type="catalytic activity">
    <reaction evidence="9">
        <text>DNA(n) + a 2'-deoxyribonucleoside 5'-triphosphate = DNA(n+1) + diphosphate</text>
        <dbReference type="Rhea" id="RHEA:22508"/>
        <dbReference type="Rhea" id="RHEA-COMP:17339"/>
        <dbReference type="Rhea" id="RHEA-COMP:17340"/>
        <dbReference type="ChEBI" id="CHEBI:33019"/>
        <dbReference type="ChEBI" id="CHEBI:61560"/>
        <dbReference type="ChEBI" id="CHEBI:173112"/>
        <dbReference type="EC" id="2.7.7.7"/>
    </reaction>
</comment>
<comment type="subcellular location">
    <subcellularLocation>
        <location evidence="1">Nucleus</location>
    </subcellularLocation>
</comment>
<evidence type="ECO:0000256" key="2">
    <source>
        <dbReference type="ARBA" id="ARBA00006035"/>
    </source>
</evidence>
<evidence type="ECO:0000256" key="7">
    <source>
        <dbReference type="ARBA" id="ARBA00022932"/>
    </source>
</evidence>
<dbReference type="InterPro" id="IPR040663">
    <property type="entry name" value="DNA_pol_D_N"/>
</dbReference>
<evidence type="ECO:0000313" key="13">
    <source>
        <dbReference type="EMBL" id="PPQ89124.1"/>
    </source>
</evidence>
<keyword evidence="4" id="KW-0808">Transferase</keyword>